<name>A0A6A4N960_LUPAL</name>
<dbReference type="EMBL" id="WOCE01000023">
    <property type="protein sequence ID" value="KAE9587435.1"/>
    <property type="molecule type" value="Genomic_DNA"/>
</dbReference>
<dbReference type="PANTHER" id="PTHR34427:SF5">
    <property type="entry name" value="DUF4283 DOMAIN-CONTAINING PROTEIN"/>
    <property type="match status" value="1"/>
</dbReference>
<dbReference type="PANTHER" id="PTHR34427">
    <property type="entry name" value="DUF4283 DOMAIN PROTEIN"/>
    <property type="match status" value="1"/>
</dbReference>
<sequence>MEWLSNCFVGRAIDLEKASQVPNALLSEGFHTIQCHQMGGNLILLSPVEGEDIKDLIKDAPECLNSLFSSIHHWKEEDVAEYRSTWIRCLGVPLHAWSMTFFDLVANIVGSLLMVDDDTMRKVRFDRCRLLVKTSQRTQINSSISVMINGKAFEVFVWEEVGVDLVIKESLKGDSLSSSSSDSVHSIFDGLSVDSDGWVSDTVVSGGSPENCYNDGAELEEVGKEKEHNS</sequence>
<feature type="compositionally biased region" description="Basic and acidic residues" evidence="1">
    <location>
        <begin position="221"/>
        <end position="230"/>
    </location>
</feature>
<dbReference type="Proteomes" id="UP000447434">
    <property type="component" value="Chromosome 23"/>
</dbReference>
<evidence type="ECO:0000256" key="1">
    <source>
        <dbReference type="SAM" id="MobiDB-lite"/>
    </source>
</evidence>
<protein>
    <submittedName>
        <fullName evidence="2">Uncharacterized protein</fullName>
    </submittedName>
</protein>
<evidence type="ECO:0000313" key="2">
    <source>
        <dbReference type="EMBL" id="KAE9587435.1"/>
    </source>
</evidence>
<feature type="region of interest" description="Disordered" evidence="1">
    <location>
        <begin position="202"/>
        <end position="230"/>
    </location>
</feature>
<evidence type="ECO:0000313" key="3">
    <source>
        <dbReference type="Proteomes" id="UP000447434"/>
    </source>
</evidence>
<accession>A0A6A4N960</accession>
<dbReference type="OrthoDB" id="1749329at2759"/>
<dbReference type="AlphaFoldDB" id="A0A6A4N960"/>
<organism evidence="2 3">
    <name type="scientific">Lupinus albus</name>
    <name type="common">White lupine</name>
    <name type="synonym">Lupinus termis</name>
    <dbReference type="NCBI Taxonomy" id="3870"/>
    <lineage>
        <taxon>Eukaryota</taxon>
        <taxon>Viridiplantae</taxon>
        <taxon>Streptophyta</taxon>
        <taxon>Embryophyta</taxon>
        <taxon>Tracheophyta</taxon>
        <taxon>Spermatophyta</taxon>
        <taxon>Magnoliopsida</taxon>
        <taxon>eudicotyledons</taxon>
        <taxon>Gunneridae</taxon>
        <taxon>Pentapetalae</taxon>
        <taxon>rosids</taxon>
        <taxon>fabids</taxon>
        <taxon>Fabales</taxon>
        <taxon>Fabaceae</taxon>
        <taxon>Papilionoideae</taxon>
        <taxon>50 kb inversion clade</taxon>
        <taxon>genistoids sensu lato</taxon>
        <taxon>core genistoids</taxon>
        <taxon>Genisteae</taxon>
        <taxon>Lupinus</taxon>
    </lineage>
</organism>
<comment type="caution">
    <text evidence="2">The sequence shown here is derived from an EMBL/GenBank/DDBJ whole genome shotgun (WGS) entry which is preliminary data.</text>
</comment>
<proteinExistence type="predicted"/>
<reference evidence="3" key="1">
    <citation type="journal article" date="2020" name="Nat. Commun.">
        <title>Genome sequence of the cluster root forming white lupin.</title>
        <authorList>
            <person name="Hufnagel B."/>
            <person name="Marques A."/>
            <person name="Soriano A."/>
            <person name="Marques L."/>
            <person name="Divol F."/>
            <person name="Doumas P."/>
            <person name="Sallet E."/>
            <person name="Mancinotti D."/>
            <person name="Carrere S."/>
            <person name="Marande W."/>
            <person name="Arribat S."/>
            <person name="Keller J."/>
            <person name="Huneau C."/>
            <person name="Blein T."/>
            <person name="Aime D."/>
            <person name="Laguerre M."/>
            <person name="Taylor J."/>
            <person name="Schubert V."/>
            <person name="Nelson M."/>
            <person name="Geu-Flores F."/>
            <person name="Crespi M."/>
            <person name="Gallardo-Guerrero K."/>
            <person name="Delaux P.-M."/>
            <person name="Salse J."/>
            <person name="Berges H."/>
            <person name="Guyot R."/>
            <person name="Gouzy J."/>
            <person name="Peret B."/>
        </authorList>
    </citation>
    <scope>NUCLEOTIDE SEQUENCE [LARGE SCALE GENOMIC DNA]</scope>
    <source>
        <strain evidence="3">cv. Amiga</strain>
    </source>
</reference>
<gene>
    <name evidence="2" type="ORF">Lalb_Chr23g0273581</name>
</gene>
<keyword evidence="3" id="KW-1185">Reference proteome</keyword>